<dbReference type="SUPFAM" id="SSF52343">
    <property type="entry name" value="Ferredoxin reductase-like, C-terminal NADP-linked domain"/>
    <property type="match status" value="1"/>
</dbReference>
<dbReference type="InterPro" id="IPR001433">
    <property type="entry name" value="OxRdtase_FAD/NAD-bd"/>
</dbReference>
<evidence type="ECO:0000256" key="5">
    <source>
        <dbReference type="ARBA" id="ARBA00022723"/>
    </source>
</evidence>
<keyword evidence="4" id="KW-0001">2Fe-2S</keyword>
<organism evidence="12 13">
    <name type="scientific">Rhodopirellula halodulae</name>
    <dbReference type="NCBI Taxonomy" id="2894198"/>
    <lineage>
        <taxon>Bacteria</taxon>
        <taxon>Pseudomonadati</taxon>
        <taxon>Planctomycetota</taxon>
        <taxon>Planctomycetia</taxon>
        <taxon>Pirellulales</taxon>
        <taxon>Pirellulaceae</taxon>
        <taxon>Rhodopirellula</taxon>
    </lineage>
</organism>
<evidence type="ECO:0000313" key="13">
    <source>
        <dbReference type="Proteomes" id="UP001430306"/>
    </source>
</evidence>
<dbReference type="Gene3D" id="2.10.240.10">
    <property type="entry name" value="Dihydroorotate dehydrogenase, electron transfer subunit"/>
    <property type="match status" value="1"/>
</dbReference>
<comment type="cofactor">
    <cofactor evidence="10">
        <name>[2Fe-2S] cluster</name>
        <dbReference type="ChEBI" id="CHEBI:190135"/>
    </cofactor>
</comment>
<evidence type="ECO:0000256" key="3">
    <source>
        <dbReference type="ARBA" id="ARBA00022630"/>
    </source>
</evidence>
<dbReference type="Pfam" id="PF10418">
    <property type="entry name" value="DHODB_Fe-S_bind"/>
    <property type="match status" value="1"/>
</dbReference>
<keyword evidence="7" id="KW-0249">Electron transport</keyword>
<evidence type="ECO:0000256" key="9">
    <source>
        <dbReference type="ARBA" id="ARBA00023014"/>
    </source>
</evidence>
<dbReference type="InterPro" id="IPR012165">
    <property type="entry name" value="Cyt_c3_hydrogenase_gsu"/>
</dbReference>
<dbReference type="CDD" id="cd06218">
    <property type="entry name" value="DHOD_e_trans"/>
    <property type="match status" value="1"/>
</dbReference>
<proteinExistence type="inferred from homology"/>
<keyword evidence="5" id="KW-0479">Metal-binding</keyword>
<keyword evidence="6" id="KW-0274">FAD</keyword>
<comment type="caution">
    <text evidence="12">The sequence shown here is derived from an EMBL/GenBank/DDBJ whole genome shotgun (WGS) entry which is preliminary data.</text>
</comment>
<evidence type="ECO:0000256" key="8">
    <source>
        <dbReference type="ARBA" id="ARBA00023004"/>
    </source>
</evidence>
<evidence type="ECO:0000259" key="11">
    <source>
        <dbReference type="PROSITE" id="PS51384"/>
    </source>
</evidence>
<dbReference type="InterPro" id="IPR039261">
    <property type="entry name" value="FNR_nucleotide-bd"/>
</dbReference>
<protein>
    <submittedName>
        <fullName evidence="12">Dihydroorotate dehydrogenase electron transfer subunit</fullName>
    </submittedName>
</protein>
<dbReference type="Pfam" id="PF00970">
    <property type="entry name" value="FAD_binding_6"/>
    <property type="match status" value="1"/>
</dbReference>
<dbReference type="Pfam" id="PF00175">
    <property type="entry name" value="NAD_binding_1"/>
    <property type="match status" value="1"/>
</dbReference>
<dbReference type="RefSeq" id="WP_230270227.1">
    <property type="nucleotide sequence ID" value="NZ_JAJKFW010000003.1"/>
</dbReference>
<dbReference type="InterPro" id="IPR050353">
    <property type="entry name" value="PyrK_electron_transfer"/>
</dbReference>
<dbReference type="SUPFAM" id="SSF63380">
    <property type="entry name" value="Riboflavin synthase domain-like"/>
    <property type="match status" value="1"/>
</dbReference>
<dbReference type="PANTHER" id="PTHR43513:SF3">
    <property type="entry name" value="DIHYDROOROTATE DEHYDROGENASE B (NAD(+)), ELECTRON TRANSFER SUBUNIT-RELATED"/>
    <property type="match status" value="1"/>
</dbReference>
<name>A0ABS8NB66_9BACT</name>
<keyword evidence="13" id="KW-1185">Reference proteome</keyword>
<dbReference type="Proteomes" id="UP001430306">
    <property type="component" value="Unassembled WGS sequence"/>
</dbReference>
<dbReference type="PROSITE" id="PS51384">
    <property type="entry name" value="FAD_FR"/>
    <property type="match status" value="1"/>
</dbReference>
<dbReference type="EMBL" id="JAJKFW010000003">
    <property type="protein sequence ID" value="MCC9640659.1"/>
    <property type="molecule type" value="Genomic_DNA"/>
</dbReference>
<evidence type="ECO:0000256" key="1">
    <source>
        <dbReference type="ARBA" id="ARBA00006422"/>
    </source>
</evidence>
<sequence length="285" mass="30793">MSNLHAAYYADAMVRVDAPLIRNEAIAENTHLLRVAAPEIARTFRPGQFVMIRMTGVNAPLIGRAFAIYDVHAGADGQPESIDLVYLRKGALTLPLSEAPVGTMVTVWGPLGNGFDDRSCDRLIMAVGGIGQTPMLAAGRDAMQKGWAKNVELIYGARRASLLAGVDDFRAAGFQVTTCTDDGSEGRAARVPDVLSDRLKEVRATSPDETVRVITCGPEIMMEKSAEVCQELGVDCQVSMETPMACGIGICFSCVAKVKQDDGEWDYKRTCVEGPIFDACKIVWD</sequence>
<accession>A0ABS8NB66</accession>
<evidence type="ECO:0000256" key="10">
    <source>
        <dbReference type="ARBA" id="ARBA00034078"/>
    </source>
</evidence>
<dbReference type="InterPro" id="IPR008333">
    <property type="entry name" value="Cbr1-like_FAD-bd_dom"/>
</dbReference>
<evidence type="ECO:0000256" key="7">
    <source>
        <dbReference type="ARBA" id="ARBA00022982"/>
    </source>
</evidence>
<keyword evidence="2" id="KW-0813">Transport</keyword>
<dbReference type="PANTHER" id="PTHR43513">
    <property type="entry name" value="DIHYDROOROTATE DEHYDROGENASE B (NAD(+)), ELECTRON TRANSFER SUBUNIT"/>
    <property type="match status" value="1"/>
</dbReference>
<keyword evidence="9" id="KW-0411">Iron-sulfur</keyword>
<dbReference type="InterPro" id="IPR037117">
    <property type="entry name" value="Dihydroorotate_DH_ele_sf"/>
</dbReference>
<dbReference type="PRINTS" id="PR00410">
    <property type="entry name" value="PHEHYDRXLASE"/>
</dbReference>
<keyword evidence="3" id="KW-0285">Flavoprotein</keyword>
<dbReference type="InterPro" id="IPR017927">
    <property type="entry name" value="FAD-bd_FR_type"/>
</dbReference>
<evidence type="ECO:0000256" key="4">
    <source>
        <dbReference type="ARBA" id="ARBA00022714"/>
    </source>
</evidence>
<evidence type="ECO:0000313" key="12">
    <source>
        <dbReference type="EMBL" id="MCC9640659.1"/>
    </source>
</evidence>
<evidence type="ECO:0000256" key="6">
    <source>
        <dbReference type="ARBA" id="ARBA00022827"/>
    </source>
</evidence>
<dbReference type="Gene3D" id="2.40.30.10">
    <property type="entry name" value="Translation factors"/>
    <property type="match status" value="1"/>
</dbReference>
<evidence type="ECO:0000256" key="2">
    <source>
        <dbReference type="ARBA" id="ARBA00022448"/>
    </source>
</evidence>
<reference evidence="12" key="1">
    <citation type="submission" date="2021-11" db="EMBL/GenBank/DDBJ databases">
        <title>Genome sequence.</title>
        <authorList>
            <person name="Sun Q."/>
        </authorList>
    </citation>
    <scope>NUCLEOTIDE SEQUENCE</scope>
    <source>
        <strain evidence="12">JC740</strain>
    </source>
</reference>
<dbReference type="InterPro" id="IPR017938">
    <property type="entry name" value="Riboflavin_synthase-like_b-brl"/>
</dbReference>
<comment type="similarity">
    <text evidence="1">Belongs to the PyrK family.</text>
</comment>
<feature type="domain" description="FAD-binding FR-type" evidence="11">
    <location>
        <begin position="13"/>
        <end position="117"/>
    </location>
</feature>
<dbReference type="PIRSF" id="PIRSF006816">
    <property type="entry name" value="Cyc3_hyd_g"/>
    <property type="match status" value="1"/>
</dbReference>
<gene>
    <name evidence="12" type="ORF">LOC71_00110</name>
</gene>
<dbReference type="InterPro" id="IPR019480">
    <property type="entry name" value="Dihydroorotate_DH_Fe-S-bd"/>
</dbReference>
<dbReference type="Gene3D" id="3.40.50.80">
    <property type="entry name" value="Nucleotide-binding domain of ferredoxin-NADP reductase (FNR) module"/>
    <property type="match status" value="1"/>
</dbReference>
<keyword evidence="8" id="KW-0408">Iron</keyword>